<feature type="transmembrane region" description="Helical" evidence="6">
    <location>
        <begin position="111"/>
        <end position="131"/>
    </location>
</feature>
<dbReference type="PANTHER" id="PTHR30250">
    <property type="entry name" value="PST FAMILY PREDICTED COLANIC ACID TRANSPORTER"/>
    <property type="match status" value="1"/>
</dbReference>
<feature type="transmembrane region" description="Helical" evidence="6">
    <location>
        <begin position="325"/>
        <end position="342"/>
    </location>
</feature>
<dbReference type="InterPro" id="IPR050833">
    <property type="entry name" value="Poly_Biosynth_Transport"/>
</dbReference>
<feature type="transmembrane region" description="Helical" evidence="6">
    <location>
        <begin position="444"/>
        <end position="464"/>
    </location>
</feature>
<evidence type="ECO:0000256" key="4">
    <source>
        <dbReference type="ARBA" id="ARBA00022989"/>
    </source>
</evidence>
<evidence type="ECO:0000256" key="2">
    <source>
        <dbReference type="ARBA" id="ARBA00022475"/>
    </source>
</evidence>
<gene>
    <name evidence="7" type="ORF">I9080_002863</name>
</gene>
<organism evidence="7">
    <name type="scientific">Clostridium perfringens</name>
    <dbReference type="NCBI Taxonomy" id="1502"/>
    <lineage>
        <taxon>Bacteria</taxon>
        <taxon>Bacillati</taxon>
        <taxon>Bacillota</taxon>
        <taxon>Clostridia</taxon>
        <taxon>Eubacteriales</taxon>
        <taxon>Clostridiaceae</taxon>
        <taxon>Clostridium</taxon>
    </lineage>
</organism>
<dbReference type="EMBL" id="DACTCB010000021">
    <property type="protein sequence ID" value="HAT4309019.1"/>
    <property type="molecule type" value="Genomic_DNA"/>
</dbReference>
<name>A0A8H9UXV0_CLOPF</name>
<feature type="transmembrane region" description="Helical" evidence="6">
    <location>
        <begin position="418"/>
        <end position="438"/>
    </location>
</feature>
<accession>A0A8H9UXV0</accession>
<reference evidence="7" key="1">
    <citation type="journal article" date="2018" name="Genome Biol.">
        <title>SKESA: strategic k-mer extension for scrupulous assemblies.</title>
        <authorList>
            <person name="Souvorov A."/>
            <person name="Agarwala R."/>
            <person name="Lipman D.J."/>
        </authorList>
    </citation>
    <scope>NUCLEOTIDE SEQUENCE</scope>
    <source>
        <strain evidence="7">C8</strain>
    </source>
</reference>
<feature type="transmembrane region" description="Helical" evidence="6">
    <location>
        <begin position="290"/>
        <end position="313"/>
    </location>
</feature>
<feature type="transmembrane region" description="Helical" evidence="6">
    <location>
        <begin position="169"/>
        <end position="190"/>
    </location>
</feature>
<feature type="transmembrane region" description="Helical" evidence="6">
    <location>
        <begin position="210"/>
        <end position="227"/>
    </location>
</feature>
<comment type="subcellular location">
    <subcellularLocation>
        <location evidence="1">Cell membrane</location>
        <topology evidence="1">Multi-pass membrane protein</topology>
    </subcellularLocation>
</comment>
<proteinExistence type="predicted"/>
<protein>
    <submittedName>
        <fullName evidence="7">Oligosaccharide flippase family protein</fullName>
    </submittedName>
</protein>
<keyword evidence="3 6" id="KW-0812">Transmembrane</keyword>
<dbReference type="Proteomes" id="UP000859547">
    <property type="component" value="Unassembled WGS sequence"/>
</dbReference>
<reference evidence="7" key="2">
    <citation type="submission" date="2020-07" db="EMBL/GenBank/DDBJ databases">
        <authorList>
            <consortium name="NCBI Pathogen Detection Project"/>
        </authorList>
    </citation>
    <scope>NUCLEOTIDE SEQUENCE</scope>
    <source>
        <strain evidence="7">C8</strain>
    </source>
</reference>
<evidence type="ECO:0000313" key="7">
    <source>
        <dbReference type="EMBL" id="HAT4309019.1"/>
    </source>
</evidence>
<feature type="transmembrane region" description="Helical" evidence="6">
    <location>
        <begin position="354"/>
        <end position="378"/>
    </location>
</feature>
<dbReference type="PANTHER" id="PTHR30250:SF11">
    <property type="entry name" value="O-ANTIGEN TRANSPORTER-RELATED"/>
    <property type="match status" value="1"/>
</dbReference>
<feature type="transmembrane region" description="Helical" evidence="6">
    <location>
        <begin position="143"/>
        <end position="163"/>
    </location>
</feature>
<dbReference type="InterPro" id="IPR002797">
    <property type="entry name" value="Polysacc_synth"/>
</dbReference>
<sequence length="478" mass="56028">MSKSLFRNIIAKLILNIFNICVPLIVSPYILRVIGIENIGKINYAESIYTYFFAFASMGIYQYGVREVSKLKQNKDKLESFFTSCFIISLIGSISILIIYFSFIISSSNVSSFKFILFIYGINIFSNVFYVEWANEGFENYNFITIKTITLRIIYIIGIFLFVKKSSDFLNYIIINSLFMFFNNLFSFIVIKKKIKFNFKKIRIKKHIKYLLAGFIISNWGIFFYQVDKTSLGLYIGDLEVSIYSVSNIITFMLITLIQTLVTVSIPRLTNHVYEDKGKYINLLNKIYKVYLMITFPVSIGVFILSKEILFLYGGKEYLNASTTLRIFCIFMIISNIEIFIRNQILYVNNKEKFISILLICFSISNIIFDFIILPKLYFNSNIAILKTTILILLLLICEVFYIKKIMKFKFFIVNKSILIYFISSVSFIIVNWIIKIIVINTFIQFVLTIIICFIYYLIILIIFKDEFLKKLINKAKQ</sequence>
<dbReference type="AlphaFoldDB" id="A0A8H9UXV0"/>
<feature type="transmembrane region" description="Helical" evidence="6">
    <location>
        <begin position="384"/>
        <end position="403"/>
    </location>
</feature>
<feature type="transmembrane region" description="Helical" evidence="6">
    <location>
        <begin position="81"/>
        <end position="105"/>
    </location>
</feature>
<evidence type="ECO:0000256" key="5">
    <source>
        <dbReference type="ARBA" id="ARBA00023136"/>
    </source>
</evidence>
<dbReference type="Pfam" id="PF01943">
    <property type="entry name" value="Polysacc_synt"/>
    <property type="match status" value="1"/>
</dbReference>
<keyword evidence="5 6" id="KW-0472">Membrane</keyword>
<feature type="transmembrane region" description="Helical" evidence="6">
    <location>
        <begin position="42"/>
        <end position="61"/>
    </location>
</feature>
<dbReference type="GO" id="GO:0005886">
    <property type="term" value="C:plasma membrane"/>
    <property type="evidence" value="ECO:0007669"/>
    <property type="project" value="UniProtKB-SubCell"/>
</dbReference>
<evidence type="ECO:0000256" key="3">
    <source>
        <dbReference type="ARBA" id="ARBA00022692"/>
    </source>
</evidence>
<keyword evidence="4 6" id="KW-1133">Transmembrane helix</keyword>
<evidence type="ECO:0000256" key="6">
    <source>
        <dbReference type="SAM" id="Phobius"/>
    </source>
</evidence>
<evidence type="ECO:0000256" key="1">
    <source>
        <dbReference type="ARBA" id="ARBA00004651"/>
    </source>
</evidence>
<feature type="transmembrane region" description="Helical" evidence="6">
    <location>
        <begin position="9"/>
        <end position="30"/>
    </location>
</feature>
<feature type="transmembrane region" description="Helical" evidence="6">
    <location>
        <begin position="247"/>
        <end position="269"/>
    </location>
</feature>
<comment type="caution">
    <text evidence="7">The sequence shown here is derived from an EMBL/GenBank/DDBJ whole genome shotgun (WGS) entry which is preliminary data.</text>
</comment>
<keyword evidence="2" id="KW-1003">Cell membrane</keyword>